<gene>
    <name evidence="2" type="ORF">GCM10023165_14110</name>
</gene>
<organism evidence="2 3">
    <name type="scientific">Variovorax defluvii</name>
    <dbReference type="NCBI Taxonomy" id="913761"/>
    <lineage>
        <taxon>Bacteria</taxon>
        <taxon>Pseudomonadati</taxon>
        <taxon>Pseudomonadota</taxon>
        <taxon>Betaproteobacteria</taxon>
        <taxon>Burkholderiales</taxon>
        <taxon>Comamonadaceae</taxon>
        <taxon>Variovorax</taxon>
    </lineage>
</organism>
<protein>
    <submittedName>
        <fullName evidence="2">CaiB/BaiF CoA-transferase family protein</fullName>
    </submittedName>
</protein>
<evidence type="ECO:0000313" key="2">
    <source>
        <dbReference type="EMBL" id="GAA4336668.1"/>
    </source>
</evidence>
<evidence type="ECO:0000256" key="1">
    <source>
        <dbReference type="ARBA" id="ARBA00022679"/>
    </source>
</evidence>
<dbReference type="EMBL" id="BAABGJ010000011">
    <property type="protein sequence ID" value="GAA4336668.1"/>
    <property type="molecule type" value="Genomic_DNA"/>
</dbReference>
<dbReference type="InterPro" id="IPR050483">
    <property type="entry name" value="CoA-transferase_III_domain"/>
</dbReference>
<dbReference type="PANTHER" id="PTHR48207:SF3">
    <property type="entry name" value="SUCCINATE--HYDROXYMETHYLGLUTARATE COA-TRANSFERASE"/>
    <property type="match status" value="1"/>
</dbReference>
<keyword evidence="3" id="KW-1185">Reference proteome</keyword>
<dbReference type="InterPro" id="IPR003673">
    <property type="entry name" value="CoA-Trfase_fam_III"/>
</dbReference>
<dbReference type="Pfam" id="PF02515">
    <property type="entry name" value="CoA_transf_3"/>
    <property type="match status" value="1"/>
</dbReference>
<accession>A0ABP8HB30</accession>
<dbReference type="InterPro" id="IPR044855">
    <property type="entry name" value="CoA-Trfase_III_dom3_sf"/>
</dbReference>
<dbReference type="InterPro" id="IPR023606">
    <property type="entry name" value="CoA-Trfase_III_dom_1_sf"/>
</dbReference>
<comment type="caution">
    <text evidence="2">The sequence shown here is derived from an EMBL/GenBank/DDBJ whole genome shotgun (WGS) entry which is preliminary data.</text>
</comment>
<name>A0ABP8HB30_9BURK</name>
<dbReference type="PANTHER" id="PTHR48207">
    <property type="entry name" value="SUCCINATE--HYDROXYMETHYLGLUTARATE COA-TRANSFERASE"/>
    <property type="match status" value="1"/>
</dbReference>
<evidence type="ECO:0000313" key="3">
    <source>
        <dbReference type="Proteomes" id="UP001500975"/>
    </source>
</evidence>
<proteinExistence type="predicted"/>
<dbReference type="SUPFAM" id="SSF89796">
    <property type="entry name" value="CoA-transferase family III (CaiB/BaiF)"/>
    <property type="match status" value="1"/>
</dbReference>
<dbReference type="Proteomes" id="UP001500975">
    <property type="component" value="Unassembled WGS sequence"/>
</dbReference>
<dbReference type="Gene3D" id="3.40.50.10540">
    <property type="entry name" value="Crotonobetainyl-coa:carnitine coa-transferase, domain 1"/>
    <property type="match status" value="1"/>
</dbReference>
<reference evidence="3" key="1">
    <citation type="journal article" date="2019" name="Int. J. Syst. Evol. Microbiol.">
        <title>The Global Catalogue of Microorganisms (GCM) 10K type strain sequencing project: providing services to taxonomists for standard genome sequencing and annotation.</title>
        <authorList>
            <consortium name="The Broad Institute Genomics Platform"/>
            <consortium name="The Broad Institute Genome Sequencing Center for Infectious Disease"/>
            <person name="Wu L."/>
            <person name="Ma J."/>
        </authorList>
    </citation>
    <scope>NUCLEOTIDE SEQUENCE [LARGE SCALE GENOMIC DNA]</scope>
    <source>
        <strain evidence="3">JCM 17804</strain>
    </source>
</reference>
<sequence length="395" mass="42382">MILMTRPLDGVTVITLEHAIAAPFCTRQLADLGARVIKVERPGVGDFARAYDERVRGMASHFVWTNRSKESLTLDVKQPVAQEVLGKLLEGADVLVQNLAPGAAARLGLSFEALHEKHPRLIVCDISGYGDDGPYRDKKAYDLLIQSESGFLSVTGSDAEPAKAGCSIADIAAGMYAYSGILAALLQRGKTGKGSRIDVSMLESMVEWMGFPMYYAFEGAAAPPRAGASHATIFPYGPFPASDGTVMLGLQNEREWGLFCKTVLQQPELAGDERFASNTRRVAHRNALRALIVQAFSSLTAEQVVGRLEAAQIANASVNDMHDVWKHPQLKARERWTQVATPGGLIPALLPPGTTQAFSPRMDAVPGLGEHTDAILQELGCSNEAIASMRGAGAV</sequence>
<dbReference type="Gene3D" id="3.30.1540.10">
    <property type="entry name" value="formyl-coa transferase, domain 3"/>
    <property type="match status" value="1"/>
</dbReference>
<keyword evidence="1" id="KW-0808">Transferase</keyword>